<protein>
    <recommendedName>
        <fullName evidence="9">CHORD domain-containing protein</fullName>
    </recommendedName>
</protein>
<feature type="region of interest" description="Disordered" evidence="4">
    <location>
        <begin position="54"/>
        <end position="113"/>
    </location>
</feature>
<dbReference type="PROSITE" id="PS51203">
    <property type="entry name" value="CS"/>
    <property type="match status" value="1"/>
</dbReference>
<evidence type="ECO:0000256" key="2">
    <source>
        <dbReference type="ARBA" id="ARBA00022737"/>
    </source>
</evidence>
<organism evidence="7 8">
    <name type="scientific">Tortispora caseinolytica NRRL Y-17796</name>
    <dbReference type="NCBI Taxonomy" id="767744"/>
    <lineage>
        <taxon>Eukaryota</taxon>
        <taxon>Fungi</taxon>
        <taxon>Dikarya</taxon>
        <taxon>Ascomycota</taxon>
        <taxon>Saccharomycotina</taxon>
        <taxon>Trigonopsidomycetes</taxon>
        <taxon>Trigonopsidales</taxon>
        <taxon>Trigonopsidaceae</taxon>
        <taxon>Tortispora</taxon>
    </lineage>
</organism>
<proteinExistence type="predicted"/>
<keyword evidence="3" id="KW-0862">Zinc</keyword>
<feature type="compositionally biased region" description="Polar residues" evidence="4">
    <location>
        <begin position="71"/>
        <end position="81"/>
    </location>
</feature>
<keyword evidence="1" id="KW-0479">Metal-binding</keyword>
<evidence type="ECO:0000259" key="6">
    <source>
        <dbReference type="PROSITE" id="PS51401"/>
    </source>
</evidence>
<dbReference type="PANTHER" id="PTHR46983:SF3">
    <property type="entry name" value="CHPADIPLOID STATE MAINTENANCE PROTEIN CHPA"/>
    <property type="match status" value="1"/>
</dbReference>
<dbReference type="InterPro" id="IPR008978">
    <property type="entry name" value="HSP20-like_chaperone"/>
</dbReference>
<keyword evidence="2" id="KW-0677">Repeat</keyword>
<evidence type="ECO:0000256" key="3">
    <source>
        <dbReference type="ARBA" id="ARBA00022833"/>
    </source>
</evidence>
<feature type="domain" description="CS" evidence="5">
    <location>
        <begin position="205"/>
        <end position="295"/>
    </location>
</feature>
<dbReference type="Gene3D" id="2.60.40.790">
    <property type="match status" value="1"/>
</dbReference>
<dbReference type="Proteomes" id="UP000095023">
    <property type="component" value="Unassembled WGS sequence"/>
</dbReference>
<gene>
    <name evidence="7" type="ORF">CANCADRAFT_2993</name>
</gene>
<accession>A0A1E4THP6</accession>
<evidence type="ECO:0000313" key="7">
    <source>
        <dbReference type="EMBL" id="ODV91281.1"/>
    </source>
</evidence>
<dbReference type="InterPro" id="IPR039790">
    <property type="entry name" value="CHRD1"/>
</dbReference>
<feature type="domain" description="CHORD" evidence="6">
    <location>
        <begin position="131"/>
        <end position="187"/>
    </location>
</feature>
<evidence type="ECO:0000313" key="8">
    <source>
        <dbReference type="Proteomes" id="UP000095023"/>
    </source>
</evidence>
<dbReference type="SUPFAM" id="SSF49764">
    <property type="entry name" value="HSP20-like chaperones"/>
    <property type="match status" value="1"/>
</dbReference>
<reference evidence="8" key="1">
    <citation type="submission" date="2016-02" db="EMBL/GenBank/DDBJ databases">
        <title>Comparative genomics of biotechnologically important yeasts.</title>
        <authorList>
            <consortium name="DOE Joint Genome Institute"/>
            <person name="Riley R."/>
            <person name="Haridas S."/>
            <person name="Wolfe K.H."/>
            <person name="Lopes M.R."/>
            <person name="Hittinger C.T."/>
            <person name="Goker M."/>
            <person name="Salamov A."/>
            <person name="Wisecaver J."/>
            <person name="Long T.M."/>
            <person name="Aerts A.L."/>
            <person name="Barry K."/>
            <person name="Choi C."/>
            <person name="Clum A."/>
            <person name="Coughlan A.Y."/>
            <person name="Deshpande S."/>
            <person name="Douglass A.P."/>
            <person name="Hanson S.J."/>
            <person name="Klenk H.-P."/>
            <person name="Labutti K."/>
            <person name="Lapidus A."/>
            <person name="Lindquist E."/>
            <person name="Lipzen A."/>
            <person name="Meier-Kolthoff J.P."/>
            <person name="Ohm R.A."/>
            <person name="Otillar R.P."/>
            <person name="Pangilinan J."/>
            <person name="Peng Y."/>
            <person name="Rokas A."/>
            <person name="Rosa C.A."/>
            <person name="Scheuner C."/>
            <person name="Sibirny A.A."/>
            <person name="Slot J.C."/>
            <person name="Stielow J.B."/>
            <person name="Sun H."/>
            <person name="Kurtzman C.P."/>
            <person name="Blackwell M."/>
            <person name="Jeffries T.W."/>
            <person name="Grigoriev I.V."/>
        </authorList>
    </citation>
    <scope>NUCLEOTIDE SEQUENCE [LARGE SCALE GENOMIC DNA]</scope>
    <source>
        <strain evidence="8">NRRL Y-17796</strain>
    </source>
</reference>
<evidence type="ECO:0000256" key="1">
    <source>
        <dbReference type="ARBA" id="ARBA00022723"/>
    </source>
</evidence>
<dbReference type="InterPro" id="IPR007052">
    <property type="entry name" value="CS_dom"/>
</dbReference>
<dbReference type="Pfam" id="PF04969">
    <property type="entry name" value="CS"/>
    <property type="match status" value="1"/>
</dbReference>
<evidence type="ECO:0000259" key="5">
    <source>
        <dbReference type="PROSITE" id="PS51203"/>
    </source>
</evidence>
<dbReference type="Pfam" id="PF04968">
    <property type="entry name" value="CHORD"/>
    <property type="match status" value="2"/>
</dbReference>
<dbReference type="PANTHER" id="PTHR46983">
    <property type="entry name" value="CYSTEINE AND HISTIDINE-RICH DOMAIN-CONTAINING PROTEIN 1"/>
    <property type="match status" value="1"/>
</dbReference>
<sequence length="326" mass="35139">MTECSRPGCHKDVTSPDVCLYHSGAPVFHDAQKGWSCCKKRVLSFEEFMEIPGCQSSDTHSAEKKAPPVPVNTSGGASNDSAPVAVQPKLEQEPKPAADTPIPQPADPKKPVEPVILNDPDDAVIPDKAMCKRRGCGKVYEGSRDGCVFHPGVPVFHDAAKGWSCCKKRVLEFDAFLKIPGCAKGKHLFVTDPDAKPADSAEAKNVECRVDFYQTPSKIHVTVFARNADKEKSSITFTDTTASFDIKFVDSDAQFSNSIVLFGPITPDSCTYNFTPNKVDITLTKANGISWSGLRKGETGAGMIRFGVGGRTGTVGAKSYVYNEQG</sequence>
<dbReference type="CDD" id="cd06466">
    <property type="entry name" value="p23_CS_SGT1_like"/>
    <property type="match status" value="1"/>
</dbReference>
<dbReference type="EMBL" id="KV453842">
    <property type="protein sequence ID" value="ODV91281.1"/>
    <property type="molecule type" value="Genomic_DNA"/>
</dbReference>
<evidence type="ECO:0008006" key="9">
    <source>
        <dbReference type="Google" id="ProtNLM"/>
    </source>
</evidence>
<name>A0A1E4THP6_9ASCO</name>
<evidence type="ECO:0000256" key="4">
    <source>
        <dbReference type="SAM" id="MobiDB-lite"/>
    </source>
</evidence>
<dbReference type="GO" id="GO:0046872">
    <property type="term" value="F:metal ion binding"/>
    <property type="evidence" value="ECO:0007669"/>
    <property type="project" value="UniProtKB-KW"/>
</dbReference>
<dbReference type="OrthoDB" id="1898560at2759"/>
<feature type="domain" description="CHORD" evidence="6">
    <location>
        <begin position="4"/>
        <end position="60"/>
    </location>
</feature>
<keyword evidence="8" id="KW-1185">Reference proteome</keyword>
<dbReference type="AlphaFoldDB" id="A0A1E4THP6"/>
<dbReference type="PROSITE" id="PS51401">
    <property type="entry name" value="CHORD"/>
    <property type="match status" value="2"/>
</dbReference>
<dbReference type="Gene3D" id="4.10.1130.20">
    <property type="match status" value="2"/>
</dbReference>
<dbReference type="InterPro" id="IPR007051">
    <property type="entry name" value="CHORD_dom"/>
</dbReference>